<protein>
    <submittedName>
        <fullName evidence="9">Outer membrane efflux protein</fullName>
    </submittedName>
</protein>
<evidence type="ECO:0000256" key="4">
    <source>
        <dbReference type="ARBA" id="ARBA00022452"/>
    </source>
</evidence>
<dbReference type="HOGENOM" id="CLU_012817_10_4_10"/>
<comment type="caution">
    <text evidence="9">The sequence shown here is derived from an EMBL/GenBank/DDBJ whole genome shotgun (WGS) entry which is preliminary data.</text>
</comment>
<keyword evidence="5" id="KW-0812">Transmembrane</keyword>
<evidence type="ECO:0000256" key="2">
    <source>
        <dbReference type="ARBA" id="ARBA00007613"/>
    </source>
</evidence>
<evidence type="ECO:0000256" key="1">
    <source>
        <dbReference type="ARBA" id="ARBA00004442"/>
    </source>
</evidence>
<gene>
    <name evidence="9" type="ORF">HMPREF0765_2324</name>
</gene>
<evidence type="ECO:0000256" key="6">
    <source>
        <dbReference type="ARBA" id="ARBA00023136"/>
    </source>
</evidence>
<comment type="similarity">
    <text evidence="2">Belongs to the outer membrane factor (OMF) (TC 1.B.17) family.</text>
</comment>
<evidence type="ECO:0000313" key="9">
    <source>
        <dbReference type="EMBL" id="EEI92171.1"/>
    </source>
</evidence>
<keyword evidence="3" id="KW-0813">Transport</keyword>
<name>C2FYB8_SPHSI</name>
<organism evidence="9 10">
    <name type="scientific">Sphingobacterium spiritivorum ATCC 33300</name>
    <dbReference type="NCBI Taxonomy" id="525372"/>
    <lineage>
        <taxon>Bacteria</taxon>
        <taxon>Pseudomonadati</taxon>
        <taxon>Bacteroidota</taxon>
        <taxon>Sphingobacteriia</taxon>
        <taxon>Sphingobacteriales</taxon>
        <taxon>Sphingobacteriaceae</taxon>
        <taxon>Sphingobacterium</taxon>
    </lineage>
</organism>
<dbReference type="Gene3D" id="1.20.1600.10">
    <property type="entry name" value="Outer membrane efflux proteins (OEP)"/>
    <property type="match status" value="1"/>
</dbReference>
<evidence type="ECO:0000256" key="8">
    <source>
        <dbReference type="SAM" id="Coils"/>
    </source>
</evidence>
<proteinExistence type="inferred from homology"/>
<dbReference type="GO" id="GO:1990281">
    <property type="term" value="C:efflux pump complex"/>
    <property type="evidence" value="ECO:0007669"/>
    <property type="project" value="TreeGrafter"/>
</dbReference>
<reference evidence="9 10" key="1">
    <citation type="submission" date="2009-01" db="EMBL/GenBank/DDBJ databases">
        <authorList>
            <person name="Qin X."/>
            <person name="Bachman B."/>
            <person name="Battles P."/>
            <person name="Bell A."/>
            <person name="Bess C."/>
            <person name="Bickham C."/>
            <person name="Chaboub L."/>
            <person name="Chen D."/>
            <person name="Coyle M."/>
            <person name="Deiros D.R."/>
            <person name="Dinh H."/>
            <person name="Forbes L."/>
            <person name="Fowler G."/>
            <person name="Francisco L."/>
            <person name="Fu Q."/>
            <person name="Gubbala S."/>
            <person name="Hale W."/>
            <person name="Han Y."/>
            <person name="Hemphill L."/>
            <person name="Highlander S.K."/>
            <person name="Hirani K."/>
            <person name="Hogues M."/>
            <person name="Jackson L."/>
            <person name="Jakkamsetti A."/>
            <person name="Javaid M."/>
            <person name="Jiang H."/>
            <person name="Korchina V."/>
            <person name="Kovar C."/>
            <person name="Lara F."/>
            <person name="Lee S."/>
            <person name="Mata R."/>
            <person name="Mathew T."/>
            <person name="Moen C."/>
            <person name="Morales K."/>
            <person name="Munidasa M."/>
            <person name="Nazareth L."/>
            <person name="Ngo R."/>
            <person name="Nguyen L."/>
            <person name="Okwuonu G."/>
            <person name="Ongeri F."/>
            <person name="Patil S."/>
            <person name="Petrosino J."/>
            <person name="Pham C."/>
            <person name="Pham P."/>
            <person name="Pu L.-L."/>
            <person name="Puazo M."/>
            <person name="Raj R."/>
            <person name="Reid J."/>
            <person name="Rouhana J."/>
            <person name="Saada N."/>
            <person name="Shang Y."/>
            <person name="Simmons D."/>
            <person name="Thornton R."/>
            <person name="Warren J."/>
            <person name="Weissenberger G."/>
            <person name="Zhang J."/>
            <person name="Zhang L."/>
            <person name="Zhou C."/>
            <person name="Zhu D."/>
            <person name="Muzny D."/>
            <person name="Worley K."/>
            <person name="Gibbs R."/>
        </authorList>
    </citation>
    <scope>NUCLEOTIDE SEQUENCE [LARGE SCALE GENOMIC DNA]</scope>
    <source>
        <strain evidence="9 10">ATCC 33300</strain>
    </source>
</reference>
<dbReference type="InterPro" id="IPR051906">
    <property type="entry name" value="TolC-like"/>
</dbReference>
<evidence type="ECO:0000256" key="3">
    <source>
        <dbReference type="ARBA" id="ARBA00022448"/>
    </source>
</evidence>
<keyword evidence="8" id="KW-0175">Coiled coil</keyword>
<dbReference type="PANTHER" id="PTHR30026:SF20">
    <property type="entry name" value="OUTER MEMBRANE PROTEIN TOLC"/>
    <property type="match status" value="1"/>
</dbReference>
<dbReference type="Proteomes" id="UP000006241">
    <property type="component" value="Unassembled WGS sequence"/>
</dbReference>
<dbReference type="GO" id="GO:0009279">
    <property type="term" value="C:cell outer membrane"/>
    <property type="evidence" value="ECO:0007669"/>
    <property type="project" value="UniProtKB-SubCell"/>
</dbReference>
<dbReference type="PANTHER" id="PTHR30026">
    <property type="entry name" value="OUTER MEMBRANE PROTEIN TOLC"/>
    <property type="match status" value="1"/>
</dbReference>
<accession>C2FYB8</accession>
<keyword evidence="4" id="KW-1134">Transmembrane beta strand</keyword>
<dbReference type="GO" id="GO:0015288">
    <property type="term" value="F:porin activity"/>
    <property type="evidence" value="ECO:0007669"/>
    <property type="project" value="TreeGrafter"/>
</dbReference>
<dbReference type="InterPro" id="IPR003423">
    <property type="entry name" value="OMP_efflux"/>
</dbReference>
<comment type="subcellular location">
    <subcellularLocation>
        <location evidence="1">Cell outer membrane</location>
    </subcellularLocation>
</comment>
<dbReference type="AlphaFoldDB" id="C2FYB8"/>
<keyword evidence="6" id="KW-0472">Membrane</keyword>
<sequence>MKIKLLGLGALLVFAHLDGFSQEKRKMTLAEIIQLASTQSTEAHLSDTKIESRRLEVQSAKNSQLPEAQLSGQYMLMTTPDINFHIPLGGEGGAPDIKANQLMLGRATINMPIYTGGKITESIHASENALKAEQWSALATKDQLAKRALSLYLNLYKAQQTNLLIEENIKRARQRVEDFKAMETNGVIARNDLLKAELQLSNYLVAQQEAQKNVKVMNYQLANFLKLDEQTEFAQIDLETVNVPNLHASMETAVAHRSDLKAAEAQHDVALNQVKIAKAANYPTLFATGGYTAMDVKNVITVKNAMNVGVGVSYDISSVYKNKKNVNVARNKVREVEDNMSLLNDQIKVQVQQANENYELAKAQDRVYVQAVDQANENFRIVKDKYDNGVADTDDLLEADVQQLQSRINLAIGKANTVEKYYDLLLTNGEINQK</sequence>
<evidence type="ECO:0000256" key="5">
    <source>
        <dbReference type="ARBA" id="ARBA00022692"/>
    </source>
</evidence>
<dbReference type="Pfam" id="PF02321">
    <property type="entry name" value="OEP"/>
    <property type="match status" value="1"/>
</dbReference>
<dbReference type="GO" id="GO:0015562">
    <property type="term" value="F:efflux transmembrane transporter activity"/>
    <property type="evidence" value="ECO:0007669"/>
    <property type="project" value="InterPro"/>
</dbReference>
<dbReference type="EMBL" id="ACHB01000052">
    <property type="protein sequence ID" value="EEI92171.1"/>
    <property type="molecule type" value="Genomic_DNA"/>
</dbReference>
<feature type="coiled-coil region" evidence="8">
    <location>
        <begin position="326"/>
        <end position="364"/>
    </location>
</feature>
<evidence type="ECO:0000256" key="7">
    <source>
        <dbReference type="ARBA" id="ARBA00023237"/>
    </source>
</evidence>
<evidence type="ECO:0000313" key="10">
    <source>
        <dbReference type="Proteomes" id="UP000006241"/>
    </source>
</evidence>
<keyword evidence="7" id="KW-0998">Cell outer membrane</keyword>
<dbReference type="SUPFAM" id="SSF56954">
    <property type="entry name" value="Outer membrane efflux proteins (OEP)"/>
    <property type="match status" value="1"/>
</dbReference>
<dbReference type="RefSeq" id="WP_003010675.1">
    <property type="nucleotide sequence ID" value="NZ_GG668633.1"/>
</dbReference>